<protein>
    <submittedName>
        <fullName evidence="2">Uncharacterized protein</fullName>
    </submittedName>
</protein>
<dbReference type="Proteomes" id="UP000050525">
    <property type="component" value="Unassembled WGS sequence"/>
</dbReference>
<proteinExistence type="predicted"/>
<reference evidence="2 3" key="1">
    <citation type="journal article" date="2012" name="Genome Biol.">
        <title>Sequencing three crocodilian genomes to illuminate the evolution of archosaurs and amniotes.</title>
        <authorList>
            <person name="St John J.A."/>
            <person name="Braun E.L."/>
            <person name="Isberg S.R."/>
            <person name="Miles L.G."/>
            <person name="Chong A.Y."/>
            <person name="Gongora J."/>
            <person name="Dalzell P."/>
            <person name="Moran C."/>
            <person name="Bed'hom B."/>
            <person name="Abzhanov A."/>
            <person name="Burgess S.C."/>
            <person name="Cooksey A.M."/>
            <person name="Castoe T.A."/>
            <person name="Crawford N.G."/>
            <person name="Densmore L.D."/>
            <person name="Drew J.C."/>
            <person name="Edwards S.V."/>
            <person name="Faircloth B.C."/>
            <person name="Fujita M.K."/>
            <person name="Greenwold M.J."/>
            <person name="Hoffmann F.G."/>
            <person name="Howard J.M."/>
            <person name="Iguchi T."/>
            <person name="Janes D.E."/>
            <person name="Khan S.Y."/>
            <person name="Kohno S."/>
            <person name="de Koning A.J."/>
            <person name="Lance S.L."/>
            <person name="McCarthy F.M."/>
            <person name="McCormack J.E."/>
            <person name="Merchant M.E."/>
            <person name="Peterson D.G."/>
            <person name="Pollock D.D."/>
            <person name="Pourmand N."/>
            <person name="Raney B.J."/>
            <person name="Roessler K.A."/>
            <person name="Sanford J.R."/>
            <person name="Sawyer R.H."/>
            <person name="Schmidt C.J."/>
            <person name="Triplett E.W."/>
            <person name="Tuberville T.D."/>
            <person name="Venegas-Anaya M."/>
            <person name="Howard J.T."/>
            <person name="Jarvis E.D."/>
            <person name="Guillette L.J.Jr."/>
            <person name="Glenn T.C."/>
            <person name="Green R.E."/>
            <person name="Ray D.A."/>
        </authorList>
    </citation>
    <scope>NUCLEOTIDE SEQUENCE [LARGE SCALE GENOMIC DNA]</scope>
    <source>
        <strain evidence="2">KSC_2009_1</strain>
    </source>
</reference>
<evidence type="ECO:0000256" key="1">
    <source>
        <dbReference type="SAM" id="MobiDB-lite"/>
    </source>
</evidence>
<evidence type="ECO:0000313" key="3">
    <source>
        <dbReference type="Proteomes" id="UP000050525"/>
    </source>
</evidence>
<sequence length="81" mass="9224">MISFSNGGLLASRRENQQPSSAFISRMRDRESIEHVHLERASIAVTDTPRSSKTQEMVHYKNEVCSLYTIPTQFQGHTELS</sequence>
<name>A0A151NZ96_ALLMI</name>
<comment type="caution">
    <text evidence="2">The sequence shown here is derived from an EMBL/GenBank/DDBJ whole genome shotgun (WGS) entry which is preliminary data.</text>
</comment>
<dbReference type="EMBL" id="AKHW03001485">
    <property type="protein sequence ID" value="KYO42211.1"/>
    <property type="molecule type" value="Genomic_DNA"/>
</dbReference>
<gene>
    <name evidence="2" type="ORF">Y1Q_0002830</name>
</gene>
<dbReference type="AlphaFoldDB" id="A0A151NZ96"/>
<organism evidence="2 3">
    <name type="scientific">Alligator mississippiensis</name>
    <name type="common">American alligator</name>
    <dbReference type="NCBI Taxonomy" id="8496"/>
    <lineage>
        <taxon>Eukaryota</taxon>
        <taxon>Metazoa</taxon>
        <taxon>Chordata</taxon>
        <taxon>Craniata</taxon>
        <taxon>Vertebrata</taxon>
        <taxon>Euteleostomi</taxon>
        <taxon>Archelosauria</taxon>
        <taxon>Archosauria</taxon>
        <taxon>Crocodylia</taxon>
        <taxon>Alligatoridae</taxon>
        <taxon>Alligatorinae</taxon>
        <taxon>Alligator</taxon>
    </lineage>
</organism>
<accession>A0A151NZ96</accession>
<keyword evidence="3" id="KW-1185">Reference proteome</keyword>
<feature type="region of interest" description="Disordered" evidence="1">
    <location>
        <begin position="1"/>
        <end position="23"/>
    </location>
</feature>
<evidence type="ECO:0000313" key="2">
    <source>
        <dbReference type="EMBL" id="KYO42211.1"/>
    </source>
</evidence>